<evidence type="ECO:0000313" key="1">
    <source>
        <dbReference type="EMBL" id="KAI2383446.1"/>
    </source>
</evidence>
<proteinExistence type="predicted"/>
<dbReference type="EMBL" id="JALBCA010000090">
    <property type="protein sequence ID" value="KAI2383446.1"/>
    <property type="molecule type" value="Genomic_DNA"/>
</dbReference>
<comment type="caution">
    <text evidence="1">The sequence shown here is derived from an EMBL/GenBank/DDBJ whole genome shotgun (WGS) entry which is preliminary data.</text>
</comment>
<gene>
    <name evidence="1" type="ORF">LOY88_005254</name>
</gene>
<accession>A0ACB8UTA7</accession>
<name>A0ACB8UTA7_9EURO</name>
<sequence length="339" mass="36501">MAEHSSMQEAGALPAFNEDTSSKSLNDGAAAQVLPGITAAPQINAVSAPNREPDTYARLVSAFSSFLAVCMHQILYLRAVYPQNAFLPVRQYNHAVRQSRHPRVCTWINDACNSVEAELLKCTTATVSFVILSSATNSPLERFNFDVSQMPRVSPADIHTQFASSVQIAPDNNEALHQAATTLSTSTINMEAQFRAVVARLSSACARLTPLPETEDFYPSLFITLREDADAPVGVTNEELMWIPAESDSPTNPPVHDVGNQFSQRNSAAAGGAPGGKNEPAKAAPGASDASTLDAIRTSAQLRPQTVPIRRVDAGEMKMEVWVEEALGKFDTLNALFSK</sequence>
<protein>
    <submittedName>
        <fullName evidence="1">Uncharacterized protein</fullName>
    </submittedName>
</protein>
<organism evidence="1">
    <name type="scientific">Ophidiomyces ophidiicola</name>
    <dbReference type="NCBI Taxonomy" id="1387563"/>
    <lineage>
        <taxon>Eukaryota</taxon>
        <taxon>Fungi</taxon>
        <taxon>Dikarya</taxon>
        <taxon>Ascomycota</taxon>
        <taxon>Pezizomycotina</taxon>
        <taxon>Eurotiomycetes</taxon>
        <taxon>Eurotiomycetidae</taxon>
        <taxon>Onygenales</taxon>
        <taxon>Onygenaceae</taxon>
        <taxon>Ophidiomyces</taxon>
    </lineage>
</organism>
<reference evidence="1" key="1">
    <citation type="journal article" date="2022" name="bioRxiv">
        <title>Population genetic analysis of Ophidiomyces ophidiicola, the causative agent of snake fungal disease, indicates recent introductions to the USA.</title>
        <authorList>
            <person name="Ladner J.T."/>
            <person name="Palmer J.M."/>
            <person name="Ettinger C.L."/>
            <person name="Stajich J.E."/>
            <person name="Farrell T.M."/>
            <person name="Glorioso B.M."/>
            <person name="Lawson B."/>
            <person name="Price S.J."/>
            <person name="Stengle A.G."/>
            <person name="Grear D.A."/>
            <person name="Lorch J.M."/>
        </authorList>
    </citation>
    <scope>NUCLEOTIDE SEQUENCE</scope>
    <source>
        <strain evidence="1">NWHC 24266-5</strain>
    </source>
</reference>